<evidence type="ECO:0000256" key="2">
    <source>
        <dbReference type="SAM" id="Phobius"/>
    </source>
</evidence>
<keyword evidence="2" id="KW-0812">Transmembrane</keyword>
<feature type="compositionally biased region" description="Low complexity" evidence="1">
    <location>
        <begin position="242"/>
        <end position="252"/>
    </location>
</feature>
<dbReference type="RefSeq" id="WP_328962584.1">
    <property type="nucleotide sequence ID" value="NZ_CP108090.1"/>
</dbReference>
<feature type="region of interest" description="Disordered" evidence="1">
    <location>
        <begin position="214"/>
        <end position="274"/>
    </location>
</feature>
<evidence type="ECO:0000313" key="4">
    <source>
        <dbReference type="Proteomes" id="UP001432039"/>
    </source>
</evidence>
<keyword evidence="2" id="KW-0472">Membrane</keyword>
<reference evidence="3" key="1">
    <citation type="submission" date="2022-10" db="EMBL/GenBank/DDBJ databases">
        <title>The complete genomes of actinobacterial strains from the NBC collection.</title>
        <authorList>
            <person name="Joergensen T.S."/>
            <person name="Alvarez Arevalo M."/>
            <person name="Sterndorff E.B."/>
            <person name="Faurdal D."/>
            <person name="Vuksanovic O."/>
            <person name="Mourched A.-S."/>
            <person name="Charusanti P."/>
            <person name="Shaw S."/>
            <person name="Blin K."/>
            <person name="Weber T."/>
        </authorList>
    </citation>
    <scope>NUCLEOTIDE SEQUENCE</scope>
    <source>
        <strain evidence="3">NBC_00248</strain>
    </source>
</reference>
<feature type="transmembrane region" description="Helical" evidence="2">
    <location>
        <begin position="101"/>
        <end position="127"/>
    </location>
</feature>
<proteinExistence type="predicted"/>
<feature type="transmembrane region" description="Helical" evidence="2">
    <location>
        <begin position="139"/>
        <end position="164"/>
    </location>
</feature>
<name>A0ABZ1TFP7_STRVG</name>
<evidence type="ECO:0000256" key="1">
    <source>
        <dbReference type="SAM" id="MobiDB-lite"/>
    </source>
</evidence>
<keyword evidence="4" id="KW-1185">Reference proteome</keyword>
<dbReference type="EMBL" id="CP108090">
    <property type="protein sequence ID" value="WUQ13662.1"/>
    <property type="molecule type" value="Genomic_DNA"/>
</dbReference>
<dbReference type="Proteomes" id="UP001432039">
    <property type="component" value="Chromosome"/>
</dbReference>
<keyword evidence="2" id="KW-1133">Transmembrane helix</keyword>
<gene>
    <name evidence="3" type="ORF">OG517_20680</name>
</gene>
<organism evidence="3 4">
    <name type="scientific">Streptomyces virginiae</name>
    <name type="common">Streptomyces cinnamonensis</name>
    <dbReference type="NCBI Taxonomy" id="1961"/>
    <lineage>
        <taxon>Bacteria</taxon>
        <taxon>Bacillati</taxon>
        <taxon>Actinomycetota</taxon>
        <taxon>Actinomycetes</taxon>
        <taxon>Kitasatosporales</taxon>
        <taxon>Streptomycetaceae</taxon>
        <taxon>Streptomyces</taxon>
    </lineage>
</organism>
<sequence length="274" mass="28923">MHMTSAPHLLTEDRPEFDRLVDEALRAARERPELATLGERLNAEQLRTMAQGASALLAAAAAAEYGHYVKVREERRDEVLASPGTTGDEDGAEGSGGGAGISAVVAVLAPVLAGTAMLIFLLVGYILKMIEPEPAFAETMLTAGWLFGGLTAAALLFAVIGLLVTAVRNSSTEVAADETEAIPDEVARAREAWRHALLERGIMPFLRDALADPSAGPGFPTPRTPAAGRIPNLGYSRPDFTSPGSPSESPRPGYTPPDFTSPDFGGPEHQPDQN</sequence>
<protein>
    <recommendedName>
        <fullName evidence="5">Transmembrane protein</fullName>
    </recommendedName>
</protein>
<accession>A0ABZ1TFP7</accession>
<evidence type="ECO:0008006" key="5">
    <source>
        <dbReference type="Google" id="ProtNLM"/>
    </source>
</evidence>
<evidence type="ECO:0000313" key="3">
    <source>
        <dbReference type="EMBL" id="WUQ13662.1"/>
    </source>
</evidence>